<dbReference type="PANTHER" id="PTHR42034">
    <property type="entry name" value="CHROMOSOME 7, WHOLE GENOME SHOTGUN SEQUENCE-RELATED"/>
    <property type="match status" value="1"/>
</dbReference>
<dbReference type="Gene3D" id="3.30.559.30">
    <property type="entry name" value="Nonribosomal peptide synthetase, condensation domain"/>
    <property type="match status" value="1"/>
</dbReference>
<comment type="caution">
    <text evidence="1">The sequence shown here is derived from an EMBL/GenBank/DDBJ whole genome shotgun (WGS) entry which is preliminary data.</text>
</comment>
<dbReference type="Proteomes" id="UP001610334">
    <property type="component" value="Unassembled WGS sequence"/>
</dbReference>
<dbReference type="SUPFAM" id="SSF52777">
    <property type="entry name" value="CoA-dependent acyltransferases"/>
    <property type="match status" value="1"/>
</dbReference>
<evidence type="ECO:0000313" key="2">
    <source>
        <dbReference type="Proteomes" id="UP001610334"/>
    </source>
</evidence>
<reference evidence="1 2" key="1">
    <citation type="submission" date="2024-07" db="EMBL/GenBank/DDBJ databases">
        <title>Section-level genome sequencing and comparative genomics of Aspergillus sections Usti and Cavernicolus.</title>
        <authorList>
            <consortium name="Lawrence Berkeley National Laboratory"/>
            <person name="Nybo J.L."/>
            <person name="Vesth T.C."/>
            <person name="Theobald S."/>
            <person name="Frisvad J.C."/>
            <person name="Larsen T.O."/>
            <person name="Kjaerboelling I."/>
            <person name="Rothschild-Mancinelli K."/>
            <person name="Lyhne E.K."/>
            <person name="Kogle M.E."/>
            <person name="Barry K."/>
            <person name="Clum A."/>
            <person name="Na H."/>
            <person name="Ledsgaard L."/>
            <person name="Lin J."/>
            <person name="Lipzen A."/>
            <person name="Kuo A."/>
            <person name="Riley R."/>
            <person name="Mondo S."/>
            <person name="Labutti K."/>
            <person name="Haridas S."/>
            <person name="Pangalinan J."/>
            <person name="Salamov A.A."/>
            <person name="Simmons B.A."/>
            <person name="Magnuson J.K."/>
            <person name="Chen J."/>
            <person name="Drula E."/>
            <person name="Henrissat B."/>
            <person name="Wiebenga A."/>
            <person name="Lubbers R.J."/>
            <person name="Gomes A.C."/>
            <person name="Makela M.R."/>
            <person name="Stajich J."/>
            <person name="Grigoriev I.V."/>
            <person name="Mortensen U.H."/>
            <person name="De Vries R.P."/>
            <person name="Baker S.E."/>
            <person name="Andersen M.R."/>
        </authorList>
    </citation>
    <scope>NUCLEOTIDE SEQUENCE [LARGE SCALE GENOMIC DNA]</scope>
    <source>
        <strain evidence="1 2">CBS 588.65</strain>
    </source>
</reference>
<sequence length="445" mass="50375">MNWTQVSPTRWERPLSGMEEYFVLIGDISAALYDGRQQYTVISKVKADLNIPDVESALRHAWKQVRYEEPDIATTLEPGKKVFEVLNGAGIEEWVDSTFIVDRTHNGEELHRIDRTAKPTTLYYLPKSSELVLHGHHAVVDGIGAIMFWDRFFRAVTSPNRDISFGEEHVRLAPALDDLIGDPLTPEQGERGLALLMEYVGKLPAIGLPSKIGKVPPARCIDMEYVFDEETTAAIVRGCRALGISVTTAVHAAYITMLSKYADPESNTSRYTAPSEFNLRNRLQPPYNKAAAANYYVPLPLSIDLPATFSELLATLNKYYRTTLSSHPEYLEIQGSFTRSLAQVAKTPEYQSAPIPTDALVSSLGIVENHLQRSYGNGDRDTVVVKDWKLSCDCVLGMTGFHIYTFRDRLRFVYQFNETYQDPKDIRMYMEEIERVLRERIIAHV</sequence>
<organism evidence="1 2">
    <name type="scientific">Aspergillus granulosus</name>
    <dbReference type="NCBI Taxonomy" id="176169"/>
    <lineage>
        <taxon>Eukaryota</taxon>
        <taxon>Fungi</taxon>
        <taxon>Dikarya</taxon>
        <taxon>Ascomycota</taxon>
        <taxon>Pezizomycotina</taxon>
        <taxon>Eurotiomycetes</taxon>
        <taxon>Eurotiomycetidae</taxon>
        <taxon>Eurotiales</taxon>
        <taxon>Aspergillaceae</taxon>
        <taxon>Aspergillus</taxon>
        <taxon>Aspergillus subgen. Nidulantes</taxon>
    </lineage>
</organism>
<gene>
    <name evidence="1" type="ORF">BJX63DRAFT_386316</name>
</gene>
<dbReference type="InterPro" id="IPR023213">
    <property type="entry name" value="CAT-like_dom_sf"/>
</dbReference>
<accession>A0ABR4HNW8</accession>
<name>A0ABR4HNW8_9EURO</name>
<dbReference type="PANTHER" id="PTHR42034:SF1">
    <property type="entry name" value="CONDENSATION DOMAIN-CONTAINING PROTEIN"/>
    <property type="match status" value="1"/>
</dbReference>
<proteinExistence type="predicted"/>
<dbReference type="EMBL" id="JBFXLT010000019">
    <property type="protein sequence ID" value="KAL2817177.1"/>
    <property type="molecule type" value="Genomic_DNA"/>
</dbReference>
<dbReference type="Gene3D" id="3.30.559.10">
    <property type="entry name" value="Chloramphenicol acetyltransferase-like domain"/>
    <property type="match status" value="1"/>
</dbReference>
<protein>
    <submittedName>
        <fullName evidence="1">Uncharacterized protein</fullName>
    </submittedName>
</protein>
<evidence type="ECO:0000313" key="1">
    <source>
        <dbReference type="EMBL" id="KAL2817177.1"/>
    </source>
</evidence>
<keyword evidence="2" id="KW-1185">Reference proteome</keyword>